<reference evidence="17" key="1">
    <citation type="submission" date="2020-07" db="EMBL/GenBank/DDBJ databases">
        <title>Multicomponent nature underlies the extraordinary mechanical properties of spider dragline silk.</title>
        <authorList>
            <person name="Kono N."/>
            <person name="Nakamura H."/>
            <person name="Mori M."/>
            <person name="Yoshida Y."/>
            <person name="Ohtoshi R."/>
            <person name="Malay A.D."/>
            <person name="Moran D.A.P."/>
            <person name="Tomita M."/>
            <person name="Numata K."/>
            <person name="Arakawa K."/>
        </authorList>
    </citation>
    <scope>NUCLEOTIDE SEQUENCE</scope>
</reference>
<gene>
    <name evidence="17" type="primary">ADGRL3</name>
    <name evidence="17" type="ORF">TNCT_615171</name>
</gene>
<dbReference type="PROSITE" id="PS50261">
    <property type="entry name" value="G_PROTEIN_RECEP_F2_4"/>
    <property type="match status" value="1"/>
</dbReference>
<evidence type="ECO:0000256" key="5">
    <source>
        <dbReference type="ARBA" id="ARBA00022729"/>
    </source>
</evidence>
<keyword evidence="10 17" id="KW-0675">Receptor</keyword>
<keyword evidence="3" id="KW-1003">Cell membrane</keyword>
<dbReference type="PANTHER" id="PTHR12011:SF347">
    <property type="entry name" value="FI21270P1-RELATED"/>
    <property type="match status" value="1"/>
</dbReference>
<dbReference type="InterPro" id="IPR000203">
    <property type="entry name" value="GPS"/>
</dbReference>
<evidence type="ECO:0000256" key="12">
    <source>
        <dbReference type="ARBA" id="ARBA00023224"/>
    </source>
</evidence>
<evidence type="ECO:0000256" key="7">
    <source>
        <dbReference type="ARBA" id="ARBA00023040"/>
    </source>
</evidence>
<feature type="transmembrane region" description="Helical" evidence="13">
    <location>
        <begin position="685"/>
        <end position="704"/>
    </location>
</feature>
<keyword evidence="18" id="KW-1185">Reference proteome</keyword>
<keyword evidence="12" id="KW-0807">Transducer</keyword>
<dbReference type="GO" id="GO:0005886">
    <property type="term" value="C:plasma membrane"/>
    <property type="evidence" value="ECO:0007669"/>
    <property type="project" value="UniProtKB-SubCell"/>
</dbReference>
<dbReference type="InterPro" id="IPR036445">
    <property type="entry name" value="GPCR_2_extracell_dom_sf"/>
</dbReference>
<feature type="transmembrane region" description="Helical" evidence="13">
    <location>
        <begin position="866"/>
        <end position="886"/>
    </location>
</feature>
<evidence type="ECO:0000259" key="14">
    <source>
        <dbReference type="PROSITE" id="PS50221"/>
    </source>
</evidence>
<dbReference type="FunFam" id="1.20.1070.10:FF:000058">
    <property type="entry name" value="Adhesion G protein-coupled receptor F5"/>
    <property type="match status" value="1"/>
</dbReference>
<dbReference type="InterPro" id="IPR057244">
    <property type="entry name" value="GAIN_B"/>
</dbReference>
<dbReference type="InterPro" id="IPR000832">
    <property type="entry name" value="GPCR_2_secretin-like"/>
</dbReference>
<feature type="domain" description="G-protein coupled receptors family 2 profile 1" evidence="15">
    <location>
        <begin position="286"/>
        <end position="343"/>
    </location>
</feature>
<name>A0A8X6GTJ4_TRICU</name>
<feature type="domain" description="G-protein coupled receptors family 2 profile 2" evidence="16">
    <location>
        <begin position="650"/>
        <end position="890"/>
    </location>
</feature>
<dbReference type="InterPro" id="IPR046338">
    <property type="entry name" value="GAIN_dom_sf"/>
</dbReference>
<feature type="domain" description="GAIN-B" evidence="14">
    <location>
        <begin position="463"/>
        <end position="644"/>
    </location>
</feature>
<dbReference type="PROSITE" id="PS50227">
    <property type="entry name" value="G_PROTEIN_RECEP_F2_3"/>
    <property type="match status" value="1"/>
</dbReference>
<dbReference type="Gene3D" id="4.10.1240.10">
    <property type="entry name" value="GPCR, family 2, extracellular hormone receptor domain"/>
    <property type="match status" value="1"/>
</dbReference>
<keyword evidence="8 13" id="KW-0472">Membrane</keyword>
<evidence type="ECO:0000256" key="1">
    <source>
        <dbReference type="ARBA" id="ARBA00004651"/>
    </source>
</evidence>
<dbReference type="PRINTS" id="PR01128">
    <property type="entry name" value="EMR1HORMONER"/>
</dbReference>
<keyword evidence="4 13" id="KW-0812">Transmembrane</keyword>
<feature type="transmembrane region" description="Helical" evidence="13">
    <location>
        <begin position="838"/>
        <end position="860"/>
    </location>
</feature>
<dbReference type="GO" id="GO:0004930">
    <property type="term" value="F:G protein-coupled receptor activity"/>
    <property type="evidence" value="ECO:0007669"/>
    <property type="project" value="UniProtKB-KW"/>
</dbReference>
<dbReference type="Gene3D" id="1.20.1070.10">
    <property type="entry name" value="Rhodopsin 7-helix transmembrane proteins"/>
    <property type="match status" value="1"/>
</dbReference>
<dbReference type="SUPFAM" id="SSF111418">
    <property type="entry name" value="Hormone receptor domain"/>
    <property type="match status" value="1"/>
</dbReference>
<comment type="similarity">
    <text evidence="2">Belongs to the G-protein coupled receptor 2 family. Adhesion G-protein coupled receptor (ADGR) subfamily.</text>
</comment>
<feature type="transmembrane region" description="Helical" evidence="13">
    <location>
        <begin position="756"/>
        <end position="775"/>
    </location>
</feature>
<sequence length="893" mass="101233">MNCQRIIIRALVLSFTWTQMELKKFSEPELAEMKRKWEECCRTNVCLQNSCYTAEWKASAWTTIRQRCQGRYPDWPYTVDIFRIQNQADIEILTKMFQRHSEDNSSFPHTIWTSGMRCPKTGNEGPVLVTRWVSTNRPLPDWLEEKTDTQVPYKNEGCKFLVIYPAPNVSHTKYDFQDQTARHAAICEFLFPGDLENQSESEDETDLTKTFVYTQTTSHSLKSSTTLMSIQSKTLNPTQSLHWSSSIGETPKEVTHAGTEPYQMTSTPITDRDSNEEFFPTKDTRFCKGQTEAGIQWPDAPPGVTVNQSCPEGMIGYAHWTCSEWTLLYTPERPHIQDCKHIWIRNLEDDVNQGVDAVKISLKLANETKHQILSHGDITALVDLSTEILSLYYKQSGMEETSVSYSFTGSMIASMSNILRAEIKTAWEALPEIHQTRAASQILKLVTNMGSYLSCTRRSTNKLQFTVTAENIGLQTFILKTNASDDEDLIVFPEKVPGVETTSSLSLHSDFDTESWLSPCKNYKTAVGIIYNHVGDFLKTDNVFCSTAHVVTKVISFSLTNDSVSIRLPKGKEVTVVLQHALQKDIQLGLLRYPRCMFWNFSKQNSGQWDGSGCYVMNTNTTHTVCSCNHLTNFAVLMDINDIIKEDEIQSIMTYVCCGVSSLTLIGTLICFLTIRSLRGRRSIITGNLCFCLLFINVLIIFGLDQTHKKAICATIAGLLHFWTLSAFCWMLVEGYHLYKMVVLVFQRGENLPVKFYYLFAYGSPLVVVGISASIRSEGYGGHNYCWLSSHHGLMWSFVGPACVILFINIGIFILTLQSASNVRIKREQTTLKKIKSWARGSLSVTCLLGLTWCLGLFYINETLHVFSYVFILLNGLQKFLAFPMAQSMGKFR</sequence>
<dbReference type="AlphaFoldDB" id="A0A8X6GTJ4"/>
<dbReference type="Pfam" id="PF01825">
    <property type="entry name" value="GPS"/>
    <property type="match status" value="1"/>
</dbReference>
<evidence type="ECO:0000256" key="10">
    <source>
        <dbReference type="ARBA" id="ARBA00023170"/>
    </source>
</evidence>
<protein>
    <submittedName>
        <fullName evidence="17">Adhesion G protein-coupled receptor L3</fullName>
    </submittedName>
</protein>
<dbReference type="Pfam" id="PF16489">
    <property type="entry name" value="GAIN"/>
    <property type="match status" value="1"/>
</dbReference>
<keyword evidence="5" id="KW-0732">Signal</keyword>
<dbReference type="InterPro" id="IPR032471">
    <property type="entry name" value="AGRL2-4_GAIN_subdom_A"/>
</dbReference>
<evidence type="ECO:0000256" key="13">
    <source>
        <dbReference type="SAM" id="Phobius"/>
    </source>
</evidence>
<dbReference type="PRINTS" id="PR00249">
    <property type="entry name" value="GPCRSECRETIN"/>
</dbReference>
<evidence type="ECO:0000313" key="18">
    <source>
        <dbReference type="Proteomes" id="UP000887116"/>
    </source>
</evidence>
<dbReference type="PROSITE" id="PS50221">
    <property type="entry name" value="GAIN_B"/>
    <property type="match status" value="1"/>
</dbReference>
<comment type="subcellular location">
    <subcellularLocation>
        <location evidence="1">Cell membrane</location>
        <topology evidence="1">Multi-pass membrane protein</topology>
    </subcellularLocation>
</comment>
<keyword evidence="6 13" id="KW-1133">Transmembrane helix</keyword>
<accession>A0A8X6GTJ4</accession>
<dbReference type="Gene3D" id="2.60.220.50">
    <property type="match status" value="1"/>
</dbReference>
<dbReference type="InterPro" id="IPR017981">
    <property type="entry name" value="GPCR_2-like_7TM"/>
</dbReference>
<organism evidence="17 18">
    <name type="scientific">Trichonephila clavata</name>
    <name type="common">Joro spider</name>
    <name type="synonym">Nephila clavata</name>
    <dbReference type="NCBI Taxonomy" id="2740835"/>
    <lineage>
        <taxon>Eukaryota</taxon>
        <taxon>Metazoa</taxon>
        <taxon>Ecdysozoa</taxon>
        <taxon>Arthropoda</taxon>
        <taxon>Chelicerata</taxon>
        <taxon>Arachnida</taxon>
        <taxon>Araneae</taxon>
        <taxon>Araneomorphae</taxon>
        <taxon>Entelegynae</taxon>
        <taxon>Araneoidea</taxon>
        <taxon>Nephilidae</taxon>
        <taxon>Trichonephila</taxon>
    </lineage>
</organism>
<evidence type="ECO:0000256" key="8">
    <source>
        <dbReference type="ARBA" id="ARBA00023136"/>
    </source>
</evidence>
<evidence type="ECO:0000256" key="11">
    <source>
        <dbReference type="ARBA" id="ARBA00023180"/>
    </source>
</evidence>
<evidence type="ECO:0000256" key="9">
    <source>
        <dbReference type="ARBA" id="ARBA00023157"/>
    </source>
</evidence>
<keyword evidence="9" id="KW-1015">Disulfide bond</keyword>
<evidence type="ECO:0000256" key="6">
    <source>
        <dbReference type="ARBA" id="ARBA00022989"/>
    </source>
</evidence>
<evidence type="ECO:0000313" key="17">
    <source>
        <dbReference type="EMBL" id="GFQ89398.1"/>
    </source>
</evidence>
<evidence type="ECO:0000259" key="15">
    <source>
        <dbReference type="PROSITE" id="PS50227"/>
    </source>
</evidence>
<dbReference type="SMART" id="SM00008">
    <property type="entry name" value="HormR"/>
    <property type="match status" value="1"/>
</dbReference>
<feature type="transmembrane region" description="Helical" evidence="13">
    <location>
        <begin position="716"/>
        <end position="736"/>
    </location>
</feature>
<dbReference type="EMBL" id="BMAO01013528">
    <property type="protein sequence ID" value="GFQ89398.1"/>
    <property type="molecule type" value="Genomic_DNA"/>
</dbReference>
<keyword evidence="7" id="KW-0297">G-protein coupled receptor</keyword>
<comment type="caution">
    <text evidence="17">The sequence shown here is derived from an EMBL/GenBank/DDBJ whole genome shotgun (WGS) entry which is preliminary data.</text>
</comment>
<dbReference type="Pfam" id="PF00002">
    <property type="entry name" value="7tm_2"/>
    <property type="match status" value="1"/>
</dbReference>
<dbReference type="InterPro" id="IPR001740">
    <property type="entry name" value="GPCR_2_EMR1-like_rcpt"/>
</dbReference>
<evidence type="ECO:0000256" key="4">
    <source>
        <dbReference type="ARBA" id="ARBA00022692"/>
    </source>
</evidence>
<dbReference type="GO" id="GO:0007166">
    <property type="term" value="P:cell surface receptor signaling pathway"/>
    <property type="evidence" value="ECO:0007669"/>
    <property type="project" value="InterPro"/>
</dbReference>
<feature type="transmembrane region" description="Helical" evidence="13">
    <location>
        <begin position="652"/>
        <end position="673"/>
    </location>
</feature>
<evidence type="ECO:0000256" key="2">
    <source>
        <dbReference type="ARBA" id="ARBA00007343"/>
    </source>
</evidence>
<dbReference type="Proteomes" id="UP000887116">
    <property type="component" value="Unassembled WGS sequence"/>
</dbReference>
<evidence type="ECO:0000259" key="16">
    <source>
        <dbReference type="PROSITE" id="PS50261"/>
    </source>
</evidence>
<evidence type="ECO:0000256" key="3">
    <source>
        <dbReference type="ARBA" id="ARBA00022475"/>
    </source>
</evidence>
<dbReference type="SMART" id="SM00303">
    <property type="entry name" value="GPS"/>
    <property type="match status" value="1"/>
</dbReference>
<dbReference type="InterPro" id="IPR001879">
    <property type="entry name" value="GPCR_2_extracellular_dom"/>
</dbReference>
<dbReference type="Pfam" id="PF02793">
    <property type="entry name" value="HRM"/>
    <property type="match status" value="1"/>
</dbReference>
<dbReference type="PANTHER" id="PTHR12011">
    <property type="entry name" value="ADHESION G-PROTEIN COUPLED RECEPTOR"/>
    <property type="match status" value="1"/>
</dbReference>
<feature type="transmembrane region" description="Helical" evidence="13">
    <location>
        <begin position="795"/>
        <end position="817"/>
    </location>
</feature>
<keyword evidence="11" id="KW-0325">Glycoprotein</keyword>
<dbReference type="OrthoDB" id="6437696at2759"/>
<proteinExistence type="inferred from homology"/>